<dbReference type="Pfam" id="PF08545">
    <property type="entry name" value="ACP_syn_III"/>
    <property type="match status" value="1"/>
</dbReference>
<name>A0AA37Q709_9BACT</name>
<comment type="caution">
    <text evidence="5">The sequence shown here is derived from an EMBL/GenBank/DDBJ whole genome shotgun (WGS) entry which is preliminary data.</text>
</comment>
<dbReference type="CDD" id="cd00830">
    <property type="entry name" value="KAS_III"/>
    <property type="match status" value="1"/>
</dbReference>
<proteinExistence type="predicted"/>
<feature type="domain" description="Beta-ketoacyl-[acyl-carrier-protein] synthase III C-terminal" evidence="3">
    <location>
        <begin position="244"/>
        <end position="332"/>
    </location>
</feature>
<evidence type="ECO:0000256" key="2">
    <source>
        <dbReference type="ARBA" id="ARBA00023315"/>
    </source>
</evidence>
<accession>A0AA37Q709</accession>
<dbReference type="EMBL" id="BRXS01000006">
    <property type="protein sequence ID" value="GLC27724.1"/>
    <property type="molecule type" value="Genomic_DNA"/>
</dbReference>
<dbReference type="RefSeq" id="WP_284352157.1">
    <property type="nucleotide sequence ID" value="NZ_BRXS01000006.1"/>
</dbReference>
<keyword evidence="2" id="KW-0012">Acyltransferase</keyword>
<keyword evidence="1" id="KW-0808">Transferase</keyword>
<dbReference type="Proteomes" id="UP001161325">
    <property type="component" value="Unassembled WGS sequence"/>
</dbReference>
<dbReference type="InterPro" id="IPR016039">
    <property type="entry name" value="Thiolase-like"/>
</dbReference>
<dbReference type="PANTHER" id="PTHR34069:SF2">
    <property type="entry name" value="BETA-KETOACYL-[ACYL-CARRIER-PROTEIN] SYNTHASE III"/>
    <property type="match status" value="1"/>
</dbReference>
<organism evidence="5 6">
    <name type="scientific">Roseisolibacter agri</name>
    <dbReference type="NCBI Taxonomy" id="2014610"/>
    <lineage>
        <taxon>Bacteria</taxon>
        <taxon>Pseudomonadati</taxon>
        <taxon>Gemmatimonadota</taxon>
        <taxon>Gemmatimonadia</taxon>
        <taxon>Gemmatimonadales</taxon>
        <taxon>Gemmatimonadaceae</taxon>
        <taxon>Roseisolibacter</taxon>
    </lineage>
</organism>
<protein>
    <submittedName>
        <fullName evidence="5">3-oxoacyl-[acyl-carrier-protein] synthase 3</fullName>
    </submittedName>
</protein>
<dbReference type="InterPro" id="IPR013747">
    <property type="entry name" value="ACP_syn_III_C"/>
</dbReference>
<dbReference type="SUPFAM" id="SSF53901">
    <property type="entry name" value="Thiolase-like"/>
    <property type="match status" value="1"/>
</dbReference>
<reference evidence="5" key="1">
    <citation type="submission" date="2022-08" db="EMBL/GenBank/DDBJ databases">
        <title>Draft genome sequencing of Roseisolibacter agri AW1220.</title>
        <authorList>
            <person name="Tobiishi Y."/>
            <person name="Tonouchi A."/>
        </authorList>
    </citation>
    <scope>NUCLEOTIDE SEQUENCE</scope>
    <source>
        <strain evidence="5">AW1220</strain>
    </source>
</reference>
<evidence type="ECO:0000313" key="6">
    <source>
        <dbReference type="Proteomes" id="UP001161325"/>
    </source>
</evidence>
<dbReference type="GO" id="GO:0004315">
    <property type="term" value="F:3-oxoacyl-[acyl-carrier-protein] synthase activity"/>
    <property type="evidence" value="ECO:0007669"/>
    <property type="project" value="InterPro"/>
</dbReference>
<dbReference type="AlphaFoldDB" id="A0AA37Q709"/>
<dbReference type="GO" id="GO:0006633">
    <property type="term" value="P:fatty acid biosynthetic process"/>
    <property type="evidence" value="ECO:0007669"/>
    <property type="project" value="InterPro"/>
</dbReference>
<evidence type="ECO:0000256" key="1">
    <source>
        <dbReference type="ARBA" id="ARBA00022679"/>
    </source>
</evidence>
<feature type="domain" description="Beta-ketoacyl-[acyl-carrier-protein] synthase III N-terminal" evidence="4">
    <location>
        <begin position="112"/>
        <end position="190"/>
    </location>
</feature>
<dbReference type="NCBIfam" id="NF006829">
    <property type="entry name" value="PRK09352.1"/>
    <property type="match status" value="1"/>
</dbReference>
<evidence type="ECO:0000313" key="5">
    <source>
        <dbReference type="EMBL" id="GLC27724.1"/>
    </source>
</evidence>
<dbReference type="PANTHER" id="PTHR34069">
    <property type="entry name" value="3-OXOACYL-[ACYL-CARRIER-PROTEIN] SYNTHASE 3"/>
    <property type="match status" value="1"/>
</dbReference>
<dbReference type="Gene3D" id="3.40.47.10">
    <property type="match status" value="1"/>
</dbReference>
<evidence type="ECO:0000259" key="3">
    <source>
        <dbReference type="Pfam" id="PF08541"/>
    </source>
</evidence>
<gene>
    <name evidence="5" type="primary">fabH_2</name>
    <name evidence="5" type="ORF">rosag_42370</name>
</gene>
<dbReference type="GO" id="GO:0044550">
    <property type="term" value="P:secondary metabolite biosynthetic process"/>
    <property type="evidence" value="ECO:0007669"/>
    <property type="project" value="TreeGrafter"/>
</dbReference>
<evidence type="ECO:0000259" key="4">
    <source>
        <dbReference type="Pfam" id="PF08545"/>
    </source>
</evidence>
<dbReference type="InterPro" id="IPR013751">
    <property type="entry name" value="ACP_syn_III_N"/>
</dbReference>
<keyword evidence="6" id="KW-1185">Reference proteome</keyword>
<sequence length="344" mass="36930">MTHPPAFATITGTGSTVPERIVTNAELSAQLGVDVEDFVANTLGIRERRWCAPDESTADLAERAGRAALEDAGLTPEDLDLLIVATDTPEYVSPATSSVVQGRLGAWRAGTFDVNSGCAGFVTALDVAQKYIAADPRYNRVLVIGAYAMSKFLDQQDKKTVTIFADGAGAAVVERSDAPGVVASELFADGRLAPGMGVFAGGTAEPITEDVLRDGYRNRLRFVQKYPASVNEEGWPRIARDVVARAGATPNQVDLWLWTQVNRSTIEVVMRTLGQPMERAHTIMHKWGYTGSACLPMALDDARRAGRLREGDLVVLTGSGAGLSMGCVAMRWHPVAWQPEVAAR</sequence>
<dbReference type="Pfam" id="PF08541">
    <property type="entry name" value="ACP_syn_III_C"/>
    <property type="match status" value="1"/>
</dbReference>